<sequence>MEIEIRLFATLKDRAGSDRIRVRLPADPTTVGLLLEAVGADYPALAPALRSALVAVNRAFAGSETPVTLGDEVAIFPPVSGGQTPFPPDESQPPLPPGEGWAEGQPPLPPGEGWGEGQLPLPPGEGWGEGFSPHPTYFAITTAPLDIEAIHAHLSGPEIGAIVSFTGFVRGRTQRDGLPPATLHLDYEAYESMAEEKMAQIAREMWARWPEVRGVALVQRLGRLGVGQTTTFVACAGAHRDVGVFEAARYGIDRLKEIVPVWKKEVGADRSVWVEGQYRPTENDNEKR</sequence>
<dbReference type="PANTHER" id="PTHR23404">
    <property type="entry name" value="MOLYBDOPTERIN SYNTHASE RELATED"/>
    <property type="match status" value="1"/>
</dbReference>
<dbReference type="EMBL" id="LN890655">
    <property type="protein sequence ID" value="CUS04457.2"/>
    <property type="molecule type" value="Genomic_DNA"/>
</dbReference>
<dbReference type="Proteomes" id="UP000215027">
    <property type="component" value="Chromosome I"/>
</dbReference>
<feature type="compositionally biased region" description="Pro residues" evidence="1">
    <location>
        <begin position="85"/>
        <end position="97"/>
    </location>
</feature>
<dbReference type="InterPro" id="IPR036563">
    <property type="entry name" value="MoaE_sf"/>
</dbReference>
<proteinExistence type="predicted"/>
<evidence type="ECO:0000256" key="1">
    <source>
        <dbReference type="SAM" id="MobiDB-lite"/>
    </source>
</evidence>
<dbReference type="GO" id="GO:0006777">
    <property type="term" value="P:Mo-molybdopterin cofactor biosynthetic process"/>
    <property type="evidence" value="ECO:0007669"/>
    <property type="project" value="InterPro"/>
</dbReference>
<dbReference type="Pfam" id="PF02391">
    <property type="entry name" value="MoaE"/>
    <property type="match status" value="1"/>
</dbReference>
<dbReference type="CDD" id="cd00756">
    <property type="entry name" value="MoaE"/>
    <property type="match status" value="1"/>
</dbReference>
<dbReference type="InterPro" id="IPR003448">
    <property type="entry name" value="Mopterin_biosynth_MoaE"/>
</dbReference>
<dbReference type="Pfam" id="PF02597">
    <property type="entry name" value="ThiS"/>
    <property type="match status" value="1"/>
</dbReference>
<dbReference type="SUPFAM" id="SSF54690">
    <property type="entry name" value="Molybdopterin synthase subunit MoaE"/>
    <property type="match status" value="1"/>
</dbReference>
<dbReference type="InterPro" id="IPR016155">
    <property type="entry name" value="Mopterin_synth/thiamin_S_b"/>
</dbReference>
<dbReference type="RefSeq" id="WP_095043787.1">
    <property type="nucleotide sequence ID" value="NZ_LN890655.1"/>
</dbReference>
<feature type="region of interest" description="Disordered" evidence="1">
    <location>
        <begin position="78"/>
        <end position="118"/>
    </location>
</feature>
<keyword evidence="3" id="KW-1185">Reference proteome</keyword>
<dbReference type="Gene3D" id="3.10.20.30">
    <property type="match status" value="1"/>
</dbReference>
<evidence type="ECO:0000313" key="2">
    <source>
        <dbReference type="EMBL" id="CUS04457.2"/>
    </source>
</evidence>
<dbReference type="SUPFAM" id="SSF54285">
    <property type="entry name" value="MoaD/ThiS"/>
    <property type="match status" value="1"/>
</dbReference>
<dbReference type="KEGG" id="pbf:CFX0092_A2579"/>
<dbReference type="CDD" id="cd00754">
    <property type="entry name" value="Ubl_MoaD"/>
    <property type="match status" value="1"/>
</dbReference>
<reference evidence="2" key="1">
    <citation type="submission" date="2016-01" db="EMBL/GenBank/DDBJ databases">
        <authorList>
            <person name="Mcilroy J.S."/>
            <person name="Karst M S."/>
            <person name="Albertsen M."/>
        </authorList>
    </citation>
    <scope>NUCLEOTIDE SEQUENCE</scope>
    <source>
        <strain evidence="2">Cfx-K</strain>
    </source>
</reference>
<dbReference type="Gene3D" id="3.90.1170.40">
    <property type="entry name" value="Molybdopterin biosynthesis MoaE subunit"/>
    <property type="match status" value="1"/>
</dbReference>
<accession>A0A170PHR5</accession>
<gene>
    <name evidence="2" type="primary">moaD/moaE</name>
    <name evidence="2" type="ORF">CFX0092_A2579</name>
</gene>
<dbReference type="InterPro" id="IPR003749">
    <property type="entry name" value="ThiS/MoaD-like"/>
</dbReference>
<dbReference type="OrthoDB" id="9803224at2"/>
<dbReference type="AlphaFoldDB" id="A0A170PHR5"/>
<evidence type="ECO:0000313" key="3">
    <source>
        <dbReference type="Proteomes" id="UP000215027"/>
    </source>
</evidence>
<dbReference type="InterPro" id="IPR012675">
    <property type="entry name" value="Beta-grasp_dom_sf"/>
</dbReference>
<name>A0A170PHR5_9CHLR</name>
<organism evidence="2 3">
    <name type="scientific">Candidatus Promineifilum breve</name>
    <dbReference type="NCBI Taxonomy" id="1806508"/>
    <lineage>
        <taxon>Bacteria</taxon>
        <taxon>Bacillati</taxon>
        <taxon>Chloroflexota</taxon>
        <taxon>Ardenticatenia</taxon>
        <taxon>Candidatus Promineifilales</taxon>
        <taxon>Candidatus Promineifilaceae</taxon>
        <taxon>Candidatus Promineifilum</taxon>
    </lineage>
</organism>
<protein>
    <submittedName>
        <fullName evidence="2">Molybdenum cofactor biosynthesis protein D/E</fullName>
    </submittedName>
</protein>